<dbReference type="OrthoDB" id="3160134at2759"/>
<evidence type="ECO:0000313" key="2">
    <source>
        <dbReference type="Proteomes" id="UP000054270"/>
    </source>
</evidence>
<proteinExistence type="predicted"/>
<feature type="non-terminal residue" evidence="1">
    <location>
        <position position="1"/>
    </location>
</feature>
<reference evidence="2" key="1">
    <citation type="submission" date="2014-04" db="EMBL/GenBank/DDBJ databases">
        <title>Evolutionary Origins and Diversification of the Mycorrhizal Mutualists.</title>
        <authorList>
            <consortium name="DOE Joint Genome Institute"/>
            <consortium name="Mycorrhizal Genomics Consortium"/>
            <person name="Kohler A."/>
            <person name="Kuo A."/>
            <person name="Nagy L.G."/>
            <person name="Floudas D."/>
            <person name="Copeland A."/>
            <person name="Barry K.W."/>
            <person name="Cichocki N."/>
            <person name="Veneault-Fourrey C."/>
            <person name="LaButti K."/>
            <person name="Lindquist E.A."/>
            <person name="Lipzen A."/>
            <person name="Lundell T."/>
            <person name="Morin E."/>
            <person name="Murat C."/>
            <person name="Riley R."/>
            <person name="Ohm R."/>
            <person name="Sun H."/>
            <person name="Tunlid A."/>
            <person name="Henrissat B."/>
            <person name="Grigoriev I.V."/>
            <person name="Hibbett D.S."/>
            <person name="Martin F."/>
        </authorList>
    </citation>
    <scope>NUCLEOTIDE SEQUENCE [LARGE SCALE GENOMIC DNA]</scope>
    <source>
        <strain evidence="2">FD-334 SS-4</strain>
    </source>
</reference>
<sequence>DKLRTGELTVPGDQWPLFLFSSYTYDDKDPSKGLLKSSILVKTFKHIFTSPSSVEREAKAMRSGNVRIHGMTGVTRGSIVYAAMQARFTLSSSGVFNRNDTITNSGQSYNSILEYLEDPDEADDVNNLMAWWNR</sequence>
<dbReference type="AlphaFoldDB" id="A0A0D2KFG7"/>
<dbReference type="OMA" id="SCNARIH"/>
<dbReference type="Pfam" id="PF20414">
    <property type="entry name" value="DUF6698"/>
    <property type="match status" value="1"/>
</dbReference>
<organism evidence="1 2">
    <name type="scientific">Hypholoma sublateritium (strain FD-334 SS-4)</name>
    <dbReference type="NCBI Taxonomy" id="945553"/>
    <lineage>
        <taxon>Eukaryota</taxon>
        <taxon>Fungi</taxon>
        <taxon>Dikarya</taxon>
        <taxon>Basidiomycota</taxon>
        <taxon>Agaricomycotina</taxon>
        <taxon>Agaricomycetes</taxon>
        <taxon>Agaricomycetidae</taxon>
        <taxon>Agaricales</taxon>
        <taxon>Agaricineae</taxon>
        <taxon>Strophariaceae</taxon>
        <taxon>Hypholoma</taxon>
    </lineage>
</organism>
<name>A0A0D2KFG7_HYPSF</name>
<gene>
    <name evidence="1" type="ORF">HYPSUDRAFT_151886</name>
</gene>
<dbReference type="STRING" id="945553.A0A0D2KFG7"/>
<dbReference type="EMBL" id="KN817778">
    <property type="protein sequence ID" value="KJA13152.1"/>
    <property type="molecule type" value="Genomic_DNA"/>
</dbReference>
<dbReference type="InterPro" id="IPR046521">
    <property type="entry name" value="DUF6698"/>
</dbReference>
<evidence type="ECO:0000313" key="1">
    <source>
        <dbReference type="EMBL" id="KJA13152.1"/>
    </source>
</evidence>
<protein>
    <submittedName>
        <fullName evidence="1">Uncharacterized protein</fullName>
    </submittedName>
</protein>
<keyword evidence="2" id="KW-1185">Reference proteome</keyword>
<dbReference type="Proteomes" id="UP000054270">
    <property type="component" value="Unassembled WGS sequence"/>
</dbReference>
<accession>A0A0D2KFG7</accession>